<organism evidence="1 2">
    <name type="scientific">Vibrio vulnificus</name>
    <dbReference type="NCBI Taxonomy" id="672"/>
    <lineage>
        <taxon>Bacteria</taxon>
        <taxon>Pseudomonadati</taxon>
        <taxon>Pseudomonadota</taxon>
        <taxon>Gammaproteobacteria</taxon>
        <taxon>Vibrionales</taxon>
        <taxon>Vibrionaceae</taxon>
        <taxon>Vibrio</taxon>
    </lineage>
</organism>
<proteinExistence type="predicted"/>
<reference evidence="1" key="1">
    <citation type="journal article" date="2018" name="Genome Biol.">
        <title>SKESA: strategic k-mer extension for scrupulous assemblies.</title>
        <authorList>
            <person name="Souvorov A."/>
            <person name="Agarwala R."/>
            <person name="Lipman D.J."/>
        </authorList>
    </citation>
    <scope>NUCLEOTIDE SEQUENCE</scope>
    <source>
        <strain evidence="1">BCW_3452</strain>
    </source>
</reference>
<sequence length="180" mass="20176">MKTKSGFVHAVLSDKFENEFMLLGDPIVQENQEDPNVLLETDSGSVVEVSRGLLQGNYKYAPKVRLSENLPLDWMAISIFSPVFRSQQGDLRLLIAVTSQDKKGIRYAIYQRLDGEQIFSTPLDSFYDTHALIKEVGVSSSPVELDGKWSYVTNEGSADKGEFPIRVFNVDRATGEINPR</sequence>
<evidence type="ECO:0000313" key="2">
    <source>
        <dbReference type="Proteomes" id="UP000863257"/>
    </source>
</evidence>
<dbReference type="Proteomes" id="UP000863257">
    <property type="component" value="Unassembled WGS sequence"/>
</dbReference>
<reference evidence="1" key="2">
    <citation type="submission" date="2019-01" db="EMBL/GenBank/DDBJ databases">
        <authorList>
            <consortium name="NCBI Pathogen Detection Project"/>
        </authorList>
    </citation>
    <scope>NUCLEOTIDE SEQUENCE</scope>
    <source>
        <strain evidence="1">BCW_3452</strain>
    </source>
</reference>
<dbReference type="EMBL" id="DACRBY010000001">
    <property type="protein sequence ID" value="HAS8538403.1"/>
    <property type="molecule type" value="Genomic_DNA"/>
</dbReference>
<dbReference type="AlphaFoldDB" id="A0A8H9K5V9"/>
<evidence type="ECO:0000313" key="1">
    <source>
        <dbReference type="EMBL" id="HAS8538403.1"/>
    </source>
</evidence>
<accession>A0A8H9K5V9</accession>
<name>A0A8H9K5V9_VIBVL</name>
<gene>
    <name evidence="1" type="ORF">I7730_01135</name>
</gene>
<protein>
    <submittedName>
        <fullName evidence="1">Uncharacterized protein</fullName>
    </submittedName>
</protein>
<comment type="caution">
    <text evidence="1">The sequence shown here is derived from an EMBL/GenBank/DDBJ whole genome shotgun (WGS) entry which is preliminary data.</text>
</comment>